<dbReference type="SUPFAM" id="SSF52821">
    <property type="entry name" value="Rhodanese/Cell cycle control phosphatase"/>
    <property type="match status" value="1"/>
</dbReference>
<dbReference type="SMART" id="SM00450">
    <property type="entry name" value="RHOD"/>
    <property type="match status" value="1"/>
</dbReference>
<dbReference type="Pfam" id="PF00581">
    <property type="entry name" value="Rhodanese"/>
    <property type="match status" value="1"/>
</dbReference>
<proteinExistence type="predicted"/>
<evidence type="ECO:0000259" key="1">
    <source>
        <dbReference type="PROSITE" id="PS50206"/>
    </source>
</evidence>
<dbReference type="PANTHER" id="PTHR44086">
    <property type="entry name" value="THIOSULFATE SULFURTRANSFERASE RDL2, MITOCHONDRIAL-RELATED"/>
    <property type="match status" value="1"/>
</dbReference>
<sequence length="186" mass="20890">MIMMALKECSRLTRILPLILPKRNFIALGYPRTRRSLVPCSSCSIRSVYVSSSNVTLSRGNLLRSYSSTSETDINVSREQLKELLASRTGVVIDVREAWELREHGNIPGTVNIPLGQVNQALQLTPEEFKEKYVREKPSHSDNIVFSCMAGIRSKTALDTAVSLGYSNVQHYPGGWQDWANNQPKH</sequence>
<dbReference type="PROSITE" id="PS50206">
    <property type="entry name" value="RHODANESE_3"/>
    <property type="match status" value="1"/>
</dbReference>
<evidence type="ECO:0000313" key="2">
    <source>
        <dbReference type="EMBL" id="KAJ8288314.1"/>
    </source>
</evidence>
<dbReference type="InterPro" id="IPR001763">
    <property type="entry name" value="Rhodanese-like_dom"/>
</dbReference>
<organism evidence="2 3">
    <name type="scientific">Conger conger</name>
    <name type="common">Conger eel</name>
    <name type="synonym">Muraena conger</name>
    <dbReference type="NCBI Taxonomy" id="82655"/>
    <lineage>
        <taxon>Eukaryota</taxon>
        <taxon>Metazoa</taxon>
        <taxon>Chordata</taxon>
        <taxon>Craniata</taxon>
        <taxon>Vertebrata</taxon>
        <taxon>Euteleostomi</taxon>
        <taxon>Actinopterygii</taxon>
        <taxon>Neopterygii</taxon>
        <taxon>Teleostei</taxon>
        <taxon>Anguilliformes</taxon>
        <taxon>Congridae</taxon>
        <taxon>Conger</taxon>
    </lineage>
</organism>
<feature type="domain" description="Rhodanese" evidence="1">
    <location>
        <begin position="86"/>
        <end position="184"/>
    </location>
</feature>
<keyword evidence="3" id="KW-1185">Reference proteome</keyword>
<dbReference type="AlphaFoldDB" id="A0A9Q1I844"/>
<accession>A0A9Q1I844</accession>
<protein>
    <recommendedName>
        <fullName evidence="1">Rhodanese domain-containing protein</fullName>
    </recommendedName>
</protein>
<dbReference type="EMBL" id="JAFJMO010000001">
    <property type="protein sequence ID" value="KAJ8288314.1"/>
    <property type="molecule type" value="Genomic_DNA"/>
</dbReference>
<evidence type="ECO:0000313" key="3">
    <source>
        <dbReference type="Proteomes" id="UP001152803"/>
    </source>
</evidence>
<dbReference type="Gene3D" id="3.40.250.10">
    <property type="entry name" value="Rhodanese-like domain"/>
    <property type="match status" value="1"/>
</dbReference>
<dbReference type="PANTHER" id="PTHR44086:SF10">
    <property type="entry name" value="THIOSULFATE SULFURTRANSFERASE_RHODANESE-LIKE DOMAIN-CONTAINING PROTEIN 3"/>
    <property type="match status" value="1"/>
</dbReference>
<reference evidence="2" key="1">
    <citation type="journal article" date="2023" name="Science">
        <title>Genome structures resolve the early diversification of teleost fishes.</title>
        <authorList>
            <person name="Parey E."/>
            <person name="Louis A."/>
            <person name="Montfort J."/>
            <person name="Bouchez O."/>
            <person name="Roques C."/>
            <person name="Iampietro C."/>
            <person name="Lluch J."/>
            <person name="Castinel A."/>
            <person name="Donnadieu C."/>
            <person name="Desvignes T."/>
            <person name="Floi Bucao C."/>
            <person name="Jouanno E."/>
            <person name="Wen M."/>
            <person name="Mejri S."/>
            <person name="Dirks R."/>
            <person name="Jansen H."/>
            <person name="Henkel C."/>
            <person name="Chen W.J."/>
            <person name="Zahm M."/>
            <person name="Cabau C."/>
            <person name="Klopp C."/>
            <person name="Thompson A.W."/>
            <person name="Robinson-Rechavi M."/>
            <person name="Braasch I."/>
            <person name="Lecointre G."/>
            <person name="Bobe J."/>
            <person name="Postlethwait J.H."/>
            <person name="Berthelot C."/>
            <person name="Roest Crollius H."/>
            <person name="Guiguen Y."/>
        </authorList>
    </citation>
    <scope>NUCLEOTIDE SEQUENCE</scope>
    <source>
        <strain evidence="2">Concon-B</strain>
    </source>
</reference>
<dbReference type="Proteomes" id="UP001152803">
    <property type="component" value="Unassembled WGS sequence"/>
</dbReference>
<gene>
    <name evidence="2" type="ORF">COCON_G00009730</name>
</gene>
<comment type="caution">
    <text evidence="2">The sequence shown here is derived from an EMBL/GenBank/DDBJ whole genome shotgun (WGS) entry which is preliminary data.</text>
</comment>
<dbReference type="CDD" id="cd01519">
    <property type="entry name" value="RHOD_HSP67B2"/>
    <property type="match status" value="1"/>
</dbReference>
<dbReference type="OrthoDB" id="566238at2759"/>
<dbReference type="InterPro" id="IPR036873">
    <property type="entry name" value="Rhodanese-like_dom_sf"/>
</dbReference>
<name>A0A9Q1I844_CONCO</name>